<proteinExistence type="predicted"/>
<dbReference type="EMBL" id="AABL01000869">
    <property type="protein sequence ID" value="EAA22597.1"/>
    <property type="molecule type" value="Genomic_DNA"/>
</dbReference>
<keyword evidence="2" id="KW-1185">Reference proteome</keyword>
<reference evidence="1 2" key="1">
    <citation type="journal article" date="2002" name="Nature">
        <title>Genome sequence and comparative analysis of the model rodent malaria parasite Plasmodium yoelii yoelii.</title>
        <authorList>
            <person name="Carlton J.M."/>
            <person name="Angiuoli S.V."/>
            <person name="Suh B.B."/>
            <person name="Kooij T.W."/>
            <person name="Pertea M."/>
            <person name="Silva J.C."/>
            <person name="Ermolaeva M.D."/>
            <person name="Allen J.E."/>
            <person name="Selengut J.D."/>
            <person name="Koo H.L."/>
            <person name="Peterson J.D."/>
            <person name="Pop M."/>
            <person name="Kosack D.S."/>
            <person name="Shumway M.F."/>
            <person name="Bidwell S.L."/>
            <person name="Shallom S.J."/>
            <person name="van Aken S.E."/>
            <person name="Riedmuller S.B."/>
            <person name="Feldblyum T.V."/>
            <person name="Cho J.K."/>
            <person name="Quackenbush J."/>
            <person name="Sedegah M."/>
            <person name="Shoaibi A."/>
            <person name="Cummings L.M."/>
            <person name="Florens L."/>
            <person name="Yates J.R."/>
            <person name="Raine J.D."/>
            <person name="Sinden R.E."/>
            <person name="Harris M.A."/>
            <person name="Cunningham D.A."/>
            <person name="Preiser P.R."/>
            <person name="Bergman L.W."/>
            <person name="Vaidya A.B."/>
            <person name="van Lin L.H."/>
            <person name="Janse C.J."/>
            <person name="Waters A.P."/>
            <person name="Smith H.O."/>
            <person name="White O.R."/>
            <person name="Salzberg S.L."/>
            <person name="Venter J.C."/>
            <person name="Fraser C.M."/>
            <person name="Hoffman S.L."/>
            <person name="Gardner M.J."/>
            <person name="Carucci D.J."/>
        </authorList>
    </citation>
    <scope>NUCLEOTIDE SEQUENCE [LARGE SCALE GENOMIC DNA]</scope>
    <source>
        <strain evidence="1 2">17XNL</strain>
    </source>
</reference>
<protein>
    <submittedName>
        <fullName evidence="1">Uncharacterized protein</fullName>
    </submittedName>
</protein>
<accession>Q7RK36</accession>
<name>Q7RK36_PLAYO</name>
<sequence length="21" mass="2588">MLYMYSYNIFILLSLWIPYSG</sequence>
<dbReference type="PaxDb" id="73239-Q7RK36"/>
<gene>
    <name evidence="1" type="ORF">PY03067</name>
</gene>
<organism evidence="1 2">
    <name type="scientific">Plasmodium yoelii yoelii</name>
    <dbReference type="NCBI Taxonomy" id="73239"/>
    <lineage>
        <taxon>Eukaryota</taxon>
        <taxon>Sar</taxon>
        <taxon>Alveolata</taxon>
        <taxon>Apicomplexa</taxon>
        <taxon>Aconoidasida</taxon>
        <taxon>Haemosporida</taxon>
        <taxon>Plasmodiidae</taxon>
        <taxon>Plasmodium</taxon>
        <taxon>Plasmodium (Vinckeia)</taxon>
    </lineage>
</organism>
<dbReference type="AlphaFoldDB" id="Q7RK36"/>
<dbReference type="Proteomes" id="UP000008553">
    <property type="component" value="Unassembled WGS sequence"/>
</dbReference>
<dbReference type="InParanoid" id="Q7RK36"/>
<comment type="caution">
    <text evidence="1">The sequence shown here is derived from an EMBL/GenBank/DDBJ whole genome shotgun (WGS) entry which is preliminary data.</text>
</comment>
<evidence type="ECO:0000313" key="2">
    <source>
        <dbReference type="Proteomes" id="UP000008553"/>
    </source>
</evidence>
<evidence type="ECO:0000313" key="1">
    <source>
        <dbReference type="EMBL" id="EAA22597.1"/>
    </source>
</evidence>